<dbReference type="SUPFAM" id="SSF52743">
    <property type="entry name" value="Subtilisin-like"/>
    <property type="match status" value="1"/>
</dbReference>
<comment type="caution">
    <text evidence="4">The sequence shown here is derived from an EMBL/GenBank/DDBJ whole genome shotgun (WGS) entry which is preliminary data.</text>
</comment>
<dbReference type="InterPro" id="IPR036852">
    <property type="entry name" value="Peptidase_S8/S53_dom_sf"/>
</dbReference>
<gene>
    <name evidence="4" type="ORF">FOL47_005825</name>
</gene>
<name>A0A7J6LVG7_PERCH</name>
<dbReference type="AlphaFoldDB" id="A0A7J6LVG7"/>
<dbReference type="OrthoDB" id="531541at2759"/>
<dbReference type="Pfam" id="PF00082">
    <property type="entry name" value="Peptidase_S8"/>
    <property type="match status" value="1"/>
</dbReference>
<dbReference type="EMBL" id="JAAPAO010000321">
    <property type="protein sequence ID" value="KAF4663302.1"/>
    <property type="molecule type" value="Genomic_DNA"/>
</dbReference>
<dbReference type="InterPro" id="IPR000209">
    <property type="entry name" value="Peptidase_S8/S53_dom"/>
</dbReference>
<feature type="domain" description="Peptidase S8/S53" evidence="3">
    <location>
        <begin position="36"/>
        <end position="182"/>
    </location>
</feature>
<dbReference type="GO" id="GO:0004252">
    <property type="term" value="F:serine-type endopeptidase activity"/>
    <property type="evidence" value="ECO:0007669"/>
    <property type="project" value="UniProtKB-EC"/>
</dbReference>
<organism evidence="4 5">
    <name type="scientific">Perkinsus chesapeaki</name>
    <name type="common">Clam parasite</name>
    <name type="synonym">Perkinsus andrewsi</name>
    <dbReference type="NCBI Taxonomy" id="330153"/>
    <lineage>
        <taxon>Eukaryota</taxon>
        <taxon>Sar</taxon>
        <taxon>Alveolata</taxon>
        <taxon>Perkinsozoa</taxon>
        <taxon>Perkinsea</taxon>
        <taxon>Perkinsida</taxon>
        <taxon>Perkinsidae</taxon>
        <taxon>Perkinsus</taxon>
    </lineage>
</organism>
<evidence type="ECO:0000313" key="4">
    <source>
        <dbReference type="EMBL" id="KAF4663302.1"/>
    </source>
</evidence>
<dbReference type="GO" id="GO:0006508">
    <property type="term" value="P:proteolysis"/>
    <property type="evidence" value="ECO:0007669"/>
    <property type="project" value="InterPro"/>
</dbReference>
<dbReference type="Proteomes" id="UP000591131">
    <property type="component" value="Unassembled WGS sequence"/>
</dbReference>
<accession>A0A7J6LVG7</accession>
<sequence>MLIECNHRLPRIANHNNWATLDLCSKHVILYTSVQEEPFEDAAVAALQSASKAGIPFICSSGNDGLDISKPGNQRYPCEYAKTIDGVICVAATVIKEMELLEISNYAPYINAAAPGYAFSTDLNGKYVARAGASCSAAMVAGVVTMMKSVSKEPLSVQAINSIIKETSTPGIERKGVQMDFGRLDALAAVKRVLG</sequence>
<proteinExistence type="predicted"/>
<evidence type="ECO:0000259" key="3">
    <source>
        <dbReference type="Pfam" id="PF00082"/>
    </source>
</evidence>
<keyword evidence="5" id="KW-1185">Reference proteome</keyword>
<evidence type="ECO:0000256" key="1">
    <source>
        <dbReference type="ARBA" id="ARBA00023529"/>
    </source>
</evidence>
<comment type="catalytic activity">
    <reaction evidence="1">
        <text>Hydrolysis of proteins with broad specificity for peptide bonds, and a preference for a large uncharged residue in P1. Hydrolyzes peptide amides.</text>
        <dbReference type="EC" id="3.4.21.62"/>
    </reaction>
</comment>
<evidence type="ECO:0000256" key="2">
    <source>
        <dbReference type="ARBA" id="ARBA00023619"/>
    </source>
</evidence>
<protein>
    <recommendedName>
        <fullName evidence="2">subtilisin</fullName>
        <ecNumber evidence="2">3.4.21.62</ecNumber>
    </recommendedName>
</protein>
<dbReference type="Gene3D" id="3.40.50.200">
    <property type="entry name" value="Peptidase S8/S53 domain"/>
    <property type="match status" value="1"/>
</dbReference>
<evidence type="ECO:0000313" key="5">
    <source>
        <dbReference type="Proteomes" id="UP000591131"/>
    </source>
</evidence>
<dbReference type="EC" id="3.4.21.62" evidence="2"/>
<reference evidence="4 5" key="1">
    <citation type="submission" date="2020-04" db="EMBL/GenBank/DDBJ databases">
        <title>Perkinsus chesapeaki whole genome sequence.</title>
        <authorList>
            <person name="Bogema D.R."/>
        </authorList>
    </citation>
    <scope>NUCLEOTIDE SEQUENCE [LARGE SCALE GENOMIC DNA]</scope>
    <source>
        <strain evidence="4">ATCC PRA-425</strain>
    </source>
</reference>